<name>A0A314UPV1_PRUYE</name>
<feature type="domain" description="PB1" evidence="1">
    <location>
        <begin position="10"/>
        <end position="52"/>
    </location>
</feature>
<dbReference type="InterPro" id="IPR000270">
    <property type="entry name" value="PB1_dom"/>
</dbReference>
<dbReference type="STRING" id="2094558.A0A314UPV1"/>
<gene>
    <name evidence="2" type="ORF">Pyn_29430</name>
</gene>
<evidence type="ECO:0000259" key="1">
    <source>
        <dbReference type="Pfam" id="PF00564"/>
    </source>
</evidence>
<dbReference type="Pfam" id="PF00564">
    <property type="entry name" value="PB1"/>
    <property type="match status" value="1"/>
</dbReference>
<sequence length="159" mass="17378">MDQHKTDDNLRYVGGLTRVLAADASISFAELMVKLAEFCGYSVDLRCQLPDKGFQNADDGGDCEKNEDEDDFSFTCTNLDGSPISTDDIVQNGQIRPMFPIFNQDLLFADADYDDISRARGAAASSSSLRSPLKKLFFEELDTPTSATSFYNSGGELGS</sequence>
<reference evidence="2 3" key="1">
    <citation type="submission" date="2018-02" db="EMBL/GenBank/DDBJ databases">
        <title>Draft genome of wild Prunus yedoensis var. nudiflora.</title>
        <authorList>
            <person name="Baek S."/>
            <person name="Kim J.-H."/>
            <person name="Choi K."/>
            <person name="Kim G.-B."/>
            <person name="Cho A."/>
            <person name="Jang H."/>
            <person name="Shin C.-H."/>
            <person name="Yu H.-J."/>
            <person name="Mun J.-H."/>
        </authorList>
    </citation>
    <scope>NUCLEOTIDE SEQUENCE [LARGE SCALE GENOMIC DNA]</scope>
    <source>
        <strain evidence="3">cv. Jeju island</strain>
        <tissue evidence="2">Leaf</tissue>
    </source>
</reference>
<dbReference type="SUPFAM" id="SSF54277">
    <property type="entry name" value="CAD &amp; PB1 domains"/>
    <property type="match status" value="1"/>
</dbReference>
<evidence type="ECO:0000313" key="3">
    <source>
        <dbReference type="Proteomes" id="UP000250321"/>
    </source>
</evidence>
<dbReference type="Proteomes" id="UP000250321">
    <property type="component" value="Unassembled WGS sequence"/>
</dbReference>
<evidence type="ECO:0000313" key="2">
    <source>
        <dbReference type="EMBL" id="PQM38898.1"/>
    </source>
</evidence>
<proteinExistence type="predicted"/>
<protein>
    <recommendedName>
        <fullName evidence="1">PB1 domain-containing protein</fullName>
    </recommendedName>
</protein>
<dbReference type="InterPro" id="IPR053198">
    <property type="entry name" value="Gynoecium_Dev_Regulator"/>
</dbReference>
<dbReference type="EMBL" id="PJQY01003261">
    <property type="protein sequence ID" value="PQM38898.1"/>
    <property type="molecule type" value="Genomic_DNA"/>
</dbReference>
<comment type="caution">
    <text evidence="2">The sequence shown here is derived from an EMBL/GenBank/DDBJ whole genome shotgun (WGS) entry which is preliminary data.</text>
</comment>
<dbReference type="AlphaFoldDB" id="A0A314UPV1"/>
<accession>A0A314UPV1</accession>
<keyword evidence="3" id="KW-1185">Reference proteome</keyword>
<dbReference type="PANTHER" id="PTHR31066:SF66">
    <property type="entry name" value="PB1 DOMAIN-CONTAINING PROTEIN"/>
    <property type="match status" value="1"/>
</dbReference>
<organism evidence="2 3">
    <name type="scientific">Prunus yedoensis var. nudiflora</name>
    <dbReference type="NCBI Taxonomy" id="2094558"/>
    <lineage>
        <taxon>Eukaryota</taxon>
        <taxon>Viridiplantae</taxon>
        <taxon>Streptophyta</taxon>
        <taxon>Embryophyta</taxon>
        <taxon>Tracheophyta</taxon>
        <taxon>Spermatophyta</taxon>
        <taxon>Magnoliopsida</taxon>
        <taxon>eudicotyledons</taxon>
        <taxon>Gunneridae</taxon>
        <taxon>Pentapetalae</taxon>
        <taxon>rosids</taxon>
        <taxon>fabids</taxon>
        <taxon>Rosales</taxon>
        <taxon>Rosaceae</taxon>
        <taxon>Amygdaloideae</taxon>
        <taxon>Amygdaleae</taxon>
        <taxon>Prunus</taxon>
    </lineage>
</organism>
<dbReference type="OrthoDB" id="1933664at2759"/>
<dbReference type="PANTHER" id="PTHR31066">
    <property type="entry name" value="OS05G0427100 PROTEIN-RELATED"/>
    <property type="match status" value="1"/>
</dbReference>